<evidence type="ECO:0000256" key="1">
    <source>
        <dbReference type="SAM" id="Phobius"/>
    </source>
</evidence>
<keyword evidence="1" id="KW-0812">Transmembrane</keyword>
<dbReference type="Pfam" id="PF08570">
    <property type="entry name" value="DUF1761"/>
    <property type="match status" value="1"/>
</dbReference>
<organism evidence="2 3">
    <name type="scientific">Sporosarcina saromensis</name>
    <dbReference type="NCBI Taxonomy" id="359365"/>
    <lineage>
        <taxon>Bacteria</taxon>
        <taxon>Bacillati</taxon>
        <taxon>Bacillota</taxon>
        <taxon>Bacilli</taxon>
        <taxon>Bacillales</taxon>
        <taxon>Caryophanaceae</taxon>
        <taxon>Sporosarcina</taxon>
    </lineage>
</organism>
<keyword evidence="1" id="KW-0472">Membrane</keyword>
<dbReference type="EMBL" id="JAUBDI010000015">
    <property type="protein sequence ID" value="MDW0114300.1"/>
    <property type="molecule type" value="Genomic_DNA"/>
</dbReference>
<dbReference type="RefSeq" id="WP_317945243.1">
    <property type="nucleotide sequence ID" value="NZ_JAUBDI010000015.1"/>
</dbReference>
<name>A0ABU4GBF0_9BACL</name>
<comment type="caution">
    <text evidence="2">The sequence shown here is derived from an EMBL/GenBank/DDBJ whole genome shotgun (WGS) entry which is preliminary data.</text>
</comment>
<gene>
    <name evidence="2" type="ORF">QT711_13970</name>
</gene>
<protein>
    <submittedName>
        <fullName evidence="2">DUF1761 domain-containing protein</fullName>
    </submittedName>
</protein>
<accession>A0ABU4GBF0</accession>
<evidence type="ECO:0000313" key="3">
    <source>
        <dbReference type="Proteomes" id="UP001282284"/>
    </source>
</evidence>
<sequence length="123" mass="12872">MTLDGSTVSVLAIVAGAVLYMVYGGIYYSKVVGKESQSKGATKYIVSVIVAFISSSMVALLVGAIPSSGVLEGALVGAIIGLLISLVYLKNTLFGLVQWKTFYIAVGDHFIIFTLVGILHGLL</sequence>
<evidence type="ECO:0000313" key="2">
    <source>
        <dbReference type="EMBL" id="MDW0114300.1"/>
    </source>
</evidence>
<feature type="transmembrane region" description="Helical" evidence="1">
    <location>
        <begin position="44"/>
        <end position="65"/>
    </location>
</feature>
<feature type="transmembrane region" description="Helical" evidence="1">
    <location>
        <begin position="71"/>
        <end position="89"/>
    </location>
</feature>
<proteinExistence type="predicted"/>
<keyword evidence="1" id="KW-1133">Transmembrane helix</keyword>
<feature type="transmembrane region" description="Helical" evidence="1">
    <location>
        <begin position="101"/>
        <end position="122"/>
    </location>
</feature>
<feature type="transmembrane region" description="Helical" evidence="1">
    <location>
        <begin position="6"/>
        <end position="23"/>
    </location>
</feature>
<keyword evidence="3" id="KW-1185">Reference proteome</keyword>
<reference evidence="2 3" key="1">
    <citation type="submission" date="2023-06" db="EMBL/GenBank/DDBJ databases">
        <title>Sporosarcina sp. nov., isolated from Korean traditional fermented seafood 'Jeotgal'.</title>
        <authorList>
            <person name="Yang A.I."/>
            <person name="Shin N.-R."/>
        </authorList>
    </citation>
    <scope>NUCLEOTIDE SEQUENCE [LARGE SCALE GENOMIC DNA]</scope>
    <source>
        <strain evidence="2 3">KCTC13119</strain>
    </source>
</reference>
<dbReference type="Proteomes" id="UP001282284">
    <property type="component" value="Unassembled WGS sequence"/>
</dbReference>
<dbReference type="InterPro" id="IPR013879">
    <property type="entry name" value="DUF1761"/>
</dbReference>